<gene>
    <name evidence="1" type="ORF">E6O75_ATG00163</name>
</gene>
<reference evidence="1 2" key="1">
    <citation type="submission" date="2019-04" db="EMBL/GenBank/DDBJ databases">
        <title>High contiguity whole genome sequence and gene annotation resource for two Venturia nashicola isolates.</title>
        <authorList>
            <person name="Prokchorchik M."/>
            <person name="Won K."/>
            <person name="Lee Y."/>
            <person name="Choi E.D."/>
            <person name="Segonzac C."/>
            <person name="Sohn K.H."/>
        </authorList>
    </citation>
    <scope>NUCLEOTIDE SEQUENCE [LARGE SCALE GENOMIC DNA]</scope>
    <source>
        <strain evidence="1 2">PRI2</strain>
    </source>
</reference>
<organism evidence="1 2">
    <name type="scientific">Venturia nashicola</name>
    <dbReference type="NCBI Taxonomy" id="86259"/>
    <lineage>
        <taxon>Eukaryota</taxon>
        <taxon>Fungi</taxon>
        <taxon>Dikarya</taxon>
        <taxon>Ascomycota</taxon>
        <taxon>Pezizomycotina</taxon>
        <taxon>Dothideomycetes</taxon>
        <taxon>Pleosporomycetidae</taxon>
        <taxon>Venturiales</taxon>
        <taxon>Venturiaceae</taxon>
        <taxon>Venturia</taxon>
    </lineage>
</organism>
<dbReference type="AlphaFoldDB" id="A0A4Z1PFN0"/>
<comment type="caution">
    <text evidence="1">The sequence shown here is derived from an EMBL/GenBank/DDBJ whole genome shotgun (WGS) entry which is preliminary data.</text>
</comment>
<dbReference type="EMBL" id="SNSC02000001">
    <property type="protein sequence ID" value="TID27396.1"/>
    <property type="molecule type" value="Genomic_DNA"/>
</dbReference>
<dbReference type="Proteomes" id="UP000298493">
    <property type="component" value="Unassembled WGS sequence"/>
</dbReference>
<name>A0A4Z1PFN0_9PEZI</name>
<proteinExistence type="predicted"/>
<protein>
    <submittedName>
        <fullName evidence="1">Uncharacterized protein</fullName>
    </submittedName>
</protein>
<accession>A0A4Z1PFN0</accession>
<sequence>MSTSKAPPPPAVSTLPCEIRQQILYFTFRKRIEFEARFPEGPYSTIHKWASDLRHAYPILADDVAYAESEAVNTVRRRFDSLDVVSHVFMILKHIRIPRR</sequence>
<keyword evidence="2" id="KW-1185">Reference proteome</keyword>
<evidence type="ECO:0000313" key="1">
    <source>
        <dbReference type="EMBL" id="TID27396.1"/>
    </source>
</evidence>
<evidence type="ECO:0000313" key="2">
    <source>
        <dbReference type="Proteomes" id="UP000298493"/>
    </source>
</evidence>